<dbReference type="Pfam" id="PF00892">
    <property type="entry name" value="EamA"/>
    <property type="match status" value="2"/>
</dbReference>
<feature type="transmembrane region" description="Helical" evidence="7">
    <location>
        <begin position="175"/>
        <end position="197"/>
    </location>
</feature>
<dbReference type="GO" id="GO:0005886">
    <property type="term" value="C:plasma membrane"/>
    <property type="evidence" value="ECO:0007669"/>
    <property type="project" value="UniProtKB-SubCell"/>
</dbReference>
<gene>
    <name evidence="9" type="ORF">EPA93_47235</name>
</gene>
<sequence length="366" mass="40570">MKLKFIAGLAFLFNAFLFATSYSVSREALGRIEPVVFTFFVMMALVPVALCIIALSWRGITKSVVKSGIVLGTCQCLGLFIIYIALKYNTATSTAFFPSLNGFLAAICLWIFLRQPIARATWLAGAVSFVGALLLITSSSIGGIRGAIIAFLGGLVCTFYVFLADHEQKGKTAYWPLFGIQLLTMAVLANVIVLLFGDWQTFQPQMPRDIWVILYMGLGTICLPTLITVLLQRYIPPITVSFIYILEPVLGAIVANFYLHEVLPLSGYLGGALVVIGAVIHTWGMAEQSQEKHDQTLHRQILRLGRRVRTSQIAMLVYPLLYMGVGAFIVYRLGGFPPQAWSELYHLAPRPLSMCSRAMGWRYFCL</sequence>
<evidence type="ECO:0000256" key="2">
    <source>
        <dbReference type="ARBA" id="ARBA00007362"/>
    </source>
</evidence>
<accession>A0A4P6K6D7</accession>
<feature type="transmembrane region" description="Helical" evidence="7">
    <location>
        <begin position="265"/>
        <end position="286"/>
    </location>
</feature>
<evidence type="ECO:0000256" key="3">
    <source>
        <dbReference type="ARBA" id="ARBA00022475"/>
    </source>
</evidence>
<evidence type="ECO:0000313" key="10">
    <source>
        <dbReference type="Proteomes" id="UP000290365"/>
    </source>
</evidence>
<organism evidence="9 10">
    <name type="scientific">Ktedonosporobacter rubrisoli</name>
    <dbReference type="NCBI Taxonomy" id="2509675"/>
    <lineage>
        <taxon>Bacteria</taxon>
        <taxon>Bacillati</taxon>
        <taxon>Chloroflexota</taxon>
        <taxon>Ktedonobacteria</taxon>
        <taxon>Ktedonobacterales</taxon>
        <taxon>Ktedonosporobacteraceae</taxon>
        <taxon>Ktedonosporobacter</taxon>
    </lineage>
</organism>
<comment type="similarity">
    <text evidence="2">Belongs to the EamA transporter family.</text>
</comment>
<feature type="transmembrane region" description="Helical" evidence="7">
    <location>
        <begin position="144"/>
        <end position="163"/>
    </location>
</feature>
<evidence type="ECO:0000256" key="6">
    <source>
        <dbReference type="ARBA" id="ARBA00023136"/>
    </source>
</evidence>
<protein>
    <submittedName>
        <fullName evidence="9">DMT family transporter</fullName>
    </submittedName>
</protein>
<feature type="transmembrane region" description="Helical" evidence="7">
    <location>
        <begin position="36"/>
        <end position="57"/>
    </location>
</feature>
<feature type="domain" description="EamA" evidence="8">
    <location>
        <begin position="145"/>
        <end position="280"/>
    </location>
</feature>
<evidence type="ECO:0000259" key="8">
    <source>
        <dbReference type="Pfam" id="PF00892"/>
    </source>
</evidence>
<evidence type="ECO:0000313" key="9">
    <source>
        <dbReference type="EMBL" id="QBD83156.1"/>
    </source>
</evidence>
<keyword evidence="6 7" id="KW-0472">Membrane</keyword>
<feature type="transmembrane region" description="Helical" evidence="7">
    <location>
        <begin position="92"/>
        <end position="113"/>
    </location>
</feature>
<feature type="transmembrane region" description="Helical" evidence="7">
    <location>
        <begin position="69"/>
        <end position="86"/>
    </location>
</feature>
<feature type="transmembrane region" description="Helical" evidence="7">
    <location>
        <begin position="238"/>
        <end position="259"/>
    </location>
</feature>
<proteinExistence type="inferred from homology"/>
<evidence type="ECO:0000256" key="4">
    <source>
        <dbReference type="ARBA" id="ARBA00022692"/>
    </source>
</evidence>
<dbReference type="OrthoDB" id="141927at2"/>
<feature type="transmembrane region" description="Helical" evidence="7">
    <location>
        <begin position="313"/>
        <end position="334"/>
    </location>
</feature>
<feature type="domain" description="EamA" evidence="8">
    <location>
        <begin position="9"/>
        <end position="136"/>
    </location>
</feature>
<comment type="subcellular location">
    <subcellularLocation>
        <location evidence="1">Cell membrane</location>
        <topology evidence="1">Multi-pass membrane protein</topology>
    </subcellularLocation>
</comment>
<evidence type="ECO:0000256" key="1">
    <source>
        <dbReference type="ARBA" id="ARBA00004651"/>
    </source>
</evidence>
<dbReference type="AlphaFoldDB" id="A0A4P6K6D7"/>
<feature type="transmembrane region" description="Helical" evidence="7">
    <location>
        <begin position="209"/>
        <end position="231"/>
    </location>
</feature>
<reference evidence="9 10" key="1">
    <citation type="submission" date="2019-01" db="EMBL/GenBank/DDBJ databases">
        <title>Ktedonosporobacter rubrisoli SCAWS-G2.</title>
        <authorList>
            <person name="Huang Y."/>
            <person name="Yan B."/>
        </authorList>
    </citation>
    <scope>NUCLEOTIDE SEQUENCE [LARGE SCALE GENOMIC DNA]</scope>
    <source>
        <strain evidence="9 10">SCAWS-G2</strain>
    </source>
</reference>
<keyword evidence="3" id="KW-1003">Cell membrane</keyword>
<dbReference type="Proteomes" id="UP000290365">
    <property type="component" value="Chromosome"/>
</dbReference>
<dbReference type="InterPro" id="IPR051258">
    <property type="entry name" value="Diverse_Substrate_Transporter"/>
</dbReference>
<feature type="transmembrane region" description="Helical" evidence="7">
    <location>
        <begin position="120"/>
        <end position="138"/>
    </location>
</feature>
<evidence type="ECO:0000256" key="7">
    <source>
        <dbReference type="SAM" id="Phobius"/>
    </source>
</evidence>
<keyword evidence="4 7" id="KW-0812">Transmembrane</keyword>
<evidence type="ECO:0000256" key="5">
    <source>
        <dbReference type="ARBA" id="ARBA00022989"/>
    </source>
</evidence>
<dbReference type="RefSeq" id="WP_129894222.1">
    <property type="nucleotide sequence ID" value="NZ_CP035758.1"/>
</dbReference>
<dbReference type="EMBL" id="CP035758">
    <property type="protein sequence ID" value="QBD83156.1"/>
    <property type="molecule type" value="Genomic_DNA"/>
</dbReference>
<dbReference type="KEGG" id="kbs:EPA93_47235"/>
<dbReference type="InterPro" id="IPR000620">
    <property type="entry name" value="EamA_dom"/>
</dbReference>
<dbReference type="PANTHER" id="PTHR42920">
    <property type="entry name" value="OS03G0707200 PROTEIN-RELATED"/>
    <property type="match status" value="1"/>
</dbReference>
<name>A0A4P6K6D7_KTERU</name>
<dbReference type="PANTHER" id="PTHR42920:SF5">
    <property type="entry name" value="EAMA DOMAIN-CONTAINING PROTEIN"/>
    <property type="match status" value="1"/>
</dbReference>
<keyword evidence="10" id="KW-1185">Reference proteome</keyword>
<keyword evidence="5 7" id="KW-1133">Transmembrane helix</keyword>
<dbReference type="InterPro" id="IPR037185">
    <property type="entry name" value="EmrE-like"/>
</dbReference>
<dbReference type="SUPFAM" id="SSF103481">
    <property type="entry name" value="Multidrug resistance efflux transporter EmrE"/>
    <property type="match status" value="2"/>
</dbReference>